<organism evidence="2 3">
    <name type="scientific">Heyndrickxia shackletonii</name>
    <dbReference type="NCBI Taxonomy" id="157838"/>
    <lineage>
        <taxon>Bacteria</taxon>
        <taxon>Bacillati</taxon>
        <taxon>Bacillota</taxon>
        <taxon>Bacilli</taxon>
        <taxon>Bacillales</taxon>
        <taxon>Bacillaceae</taxon>
        <taxon>Heyndrickxia</taxon>
    </lineage>
</organism>
<evidence type="ECO:0000256" key="1">
    <source>
        <dbReference type="SAM" id="Phobius"/>
    </source>
</evidence>
<evidence type="ECO:0000313" key="3">
    <source>
        <dbReference type="Proteomes" id="UP000051888"/>
    </source>
</evidence>
<gene>
    <name evidence="2" type="ORF">AN964_07200</name>
</gene>
<dbReference type="InterPro" id="IPR021338">
    <property type="entry name" value="DUF2953"/>
</dbReference>
<keyword evidence="1" id="KW-0472">Membrane</keyword>
<keyword evidence="1" id="KW-0812">Transmembrane</keyword>
<dbReference type="PATRIC" id="fig|157838.3.peg.1584"/>
<evidence type="ECO:0008006" key="4">
    <source>
        <dbReference type="Google" id="ProtNLM"/>
    </source>
</evidence>
<name>A0A0Q3WQU2_9BACI</name>
<accession>A0A0Q3WQU2</accession>
<sequence>MIVASIIIGILILIFFIIWFTTVTIILDYSHQQDDDHFKIKLQVWKIIRYTIEVPVVKIDKDEPHLIYKTKNTDGDHDTNKITPHEISDRLSDYKELLQHVFGLNMVFRKFFKTIKVKQLEWHSVIGVKDAALTGVLTGTAWAFKGGIVGLLSKYMKLMVYPEISIHPSFQIPLSQTKIKCMFKIRIGNAILAGIKILKFWRGGKGSFKTKPLSTVSEDENNHSI</sequence>
<dbReference type="OrthoDB" id="1683589at2"/>
<evidence type="ECO:0000313" key="2">
    <source>
        <dbReference type="EMBL" id="KQL53295.1"/>
    </source>
</evidence>
<feature type="transmembrane region" description="Helical" evidence="1">
    <location>
        <begin position="6"/>
        <end position="29"/>
    </location>
</feature>
<dbReference type="STRING" id="157838.AN964_07200"/>
<dbReference type="RefSeq" id="WP_055739023.1">
    <property type="nucleotide sequence ID" value="NZ_JAAIWL010000031.1"/>
</dbReference>
<comment type="caution">
    <text evidence="2">The sequence shown here is derived from an EMBL/GenBank/DDBJ whole genome shotgun (WGS) entry which is preliminary data.</text>
</comment>
<reference evidence="2 3" key="1">
    <citation type="submission" date="2015-09" db="EMBL/GenBank/DDBJ databases">
        <title>Genome sequencing project for genomic taxonomy and phylogenomics of Bacillus-like bacteria.</title>
        <authorList>
            <person name="Liu B."/>
            <person name="Wang J."/>
            <person name="Zhu Y."/>
            <person name="Liu G."/>
            <person name="Chen Q."/>
            <person name="Chen Z."/>
            <person name="Lan J."/>
            <person name="Che J."/>
            <person name="Ge C."/>
            <person name="Shi H."/>
            <person name="Pan Z."/>
            <person name="Liu X."/>
        </authorList>
    </citation>
    <scope>NUCLEOTIDE SEQUENCE [LARGE SCALE GENOMIC DNA]</scope>
    <source>
        <strain evidence="2 3">LMG 18435</strain>
    </source>
</reference>
<proteinExistence type="predicted"/>
<dbReference type="Proteomes" id="UP000051888">
    <property type="component" value="Unassembled WGS sequence"/>
</dbReference>
<keyword evidence="3" id="KW-1185">Reference proteome</keyword>
<dbReference type="Pfam" id="PF11167">
    <property type="entry name" value="DUF2953"/>
    <property type="match status" value="1"/>
</dbReference>
<protein>
    <recommendedName>
        <fullName evidence="4">DUF2953 domain-containing protein</fullName>
    </recommendedName>
</protein>
<keyword evidence="1" id="KW-1133">Transmembrane helix</keyword>
<dbReference type="EMBL" id="LJJC01000004">
    <property type="protein sequence ID" value="KQL53295.1"/>
    <property type="molecule type" value="Genomic_DNA"/>
</dbReference>
<dbReference type="AlphaFoldDB" id="A0A0Q3WQU2"/>